<feature type="compositionally biased region" description="Low complexity" evidence="1">
    <location>
        <begin position="69"/>
        <end position="78"/>
    </location>
</feature>
<organism evidence="2 3">
    <name type="scientific">Grifola frondosa</name>
    <name type="common">Maitake</name>
    <name type="synonym">Polyporus frondosus</name>
    <dbReference type="NCBI Taxonomy" id="5627"/>
    <lineage>
        <taxon>Eukaryota</taxon>
        <taxon>Fungi</taxon>
        <taxon>Dikarya</taxon>
        <taxon>Basidiomycota</taxon>
        <taxon>Agaricomycotina</taxon>
        <taxon>Agaricomycetes</taxon>
        <taxon>Polyporales</taxon>
        <taxon>Grifolaceae</taxon>
        <taxon>Grifola</taxon>
    </lineage>
</organism>
<comment type="caution">
    <text evidence="2">The sequence shown here is derived from an EMBL/GenBank/DDBJ whole genome shotgun (WGS) entry which is preliminary data.</text>
</comment>
<gene>
    <name evidence="2" type="ORF">A0H81_00822</name>
</gene>
<protein>
    <submittedName>
        <fullName evidence="2">Uncharacterized protein</fullName>
    </submittedName>
</protein>
<dbReference type="OMA" id="WIACEIF"/>
<dbReference type="OrthoDB" id="426293at2759"/>
<keyword evidence="3" id="KW-1185">Reference proteome</keyword>
<evidence type="ECO:0000256" key="1">
    <source>
        <dbReference type="SAM" id="MobiDB-lite"/>
    </source>
</evidence>
<sequence length="277" mass="31174">MRRAVRDYKYEVNEGRMTEECNQYLAQLQKDWERHRVKLGVEALRREIGEREREREDSGSISPTLHEVSISSERSSISPTQDTAQGHIDALFDRTQEKLLWEPTKAPEPLGELLDSRHMLPLFLPSDPRMLGALPVKPPITEDDKRSSLRLSVDGAGRSASRASFGTRGAMTWRLDSKKLREVGVSTLQYIDGTRAAARYSRPPIDLDDEDEEEEKPPPPYASDDMIPAYGDLKIETTRLTPLTRKPSARRGRTSLAGGNTPIEARDGLVVEPIAEL</sequence>
<feature type="compositionally biased region" description="Acidic residues" evidence="1">
    <location>
        <begin position="206"/>
        <end position="215"/>
    </location>
</feature>
<feature type="region of interest" description="Disordered" evidence="1">
    <location>
        <begin position="199"/>
        <end position="264"/>
    </location>
</feature>
<feature type="compositionally biased region" description="Basic and acidic residues" evidence="1">
    <location>
        <begin position="49"/>
        <end position="58"/>
    </location>
</feature>
<dbReference type="AlphaFoldDB" id="A0A1C7MRE5"/>
<evidence type="ECO:0000313" key="3">
    <source>
        <dbReference type="Proteomes" id="UP000092993"/>
    </source>
</evidence>
<dbReference type="Proteomes" id="UP000092993">
    <property type="component" value="Unassembled WGS sequence"/>
</dbReference>
<dbReference type="STRING" id="5627.A0A1C7MRE5"/>
<proteinExistence type="predicted"/>
<reference evidence="2 3" key="1">
    <citation type="submission" date="2016-03" db="EMBL/GenBank/DDBJ databases">
        <title>Whole genome sequencing of Grifola frondosa 9006-11.</title>
        <authorList>
            <person name="Min B."/>
            <person name="Park H."/>
            <person name="Kim J.-G."/>
            <person name="Cho H."/>
            <person name="Oh Y.-L."/>
            <person name="Kong W.-S."/>
            <person name="Choi I.-G."/>
        </authorList>
    </citation>
    <scope>NUCLEOTIDE SEQUENCE [LARGE SCALE GENOMIC DNA]</scope>
    <source>
        <strain evidence="2 3">9006-11</strain>
    </source>
</reference>
<name>A0A1C7MRE5_GRIFR</name>
<accession>A0A1C7MRE5</accession>
<feature type="region of interest" description="Disordered" evidence="1">
    <location>
        <begin position="138"/>
        <end position="162"/>
    </location>
</feature>
<feature type="region of interest" description="Disordered" evidence="1">
    <location>
        <begin position="49"/>
        <end position="84"/>
    </location>
</feature>
<evidence type="ECO:0000313" key="2">
    <source>
        <dbReference type="EMBL" id="OBZ79433.1"/>
    </source>
</evidence>
<dbReference type="EMBL" id="LUGG01000001">
    <property type="protein sequence ID" value="OBZ79433.1"/>
    <property type="molecule type" value="Genomic_DNA"/>
</dbReference>